<dbReference type="Proteomes" id="UP000095751">
    <property type="component" value="Unassembled WGS sequence"/>
</dbReference>
<dbReference type="InterPro" id="IPR036514">
    <property type="entry name" value="SGNH_hydro_sf"/>
</dbReference>
<dbReference type="InterPro" id="IPR052940">
    <property type="entry name" value="Carb_Esterase_6"/>
</dbReference>
<feature type="region of interest" description="Disordered" evidence="2">
    <location>
        <begin position="90"/>
        <end position="110"/>
    </location>
</feature>
<keyword evidence="1" id="KW-0378">Hydrolase</keyword>
<dbReference type="KEGG" id="fcy:FRACYDRAFT_241169"/>
<keyword evidence="5" id="KW-1185">Reference proteome</keyword>
<evidence type="ECO:0000256" key="2">
    <source>
        <dbReference type="SAM" id="MobiDB-lite"/>
    </source>
</evidence>
<dbReference type="Pfam" id="PF03629">
    <property type="entry name" value="SASA"/>
    <property type="match status" value="1"/>
</dbReference>
<dbReference type="GO" id="GO:0016787">
    <property type="term" value="F:hydrolase activity"/>
    <property type="evidence" value="ECO:0007669"/>
    <property type="project" value="UniProtKB-KW"/>
</dbReference>
<name>A0A1E7F8Y1_9STRA</name>
<dbReference type="InParanoid" id="A0A1E7F8Y1"/>
<reference evidence="4 5" key="1">
    <citation type="submission" date="2016-09" db="EMBL/GenBank/DDBJ databases">
        <title>Extensive genetic diversity and differential bi-allelic expression allows diatom success in the polar Southern Ocean.</title>
        <authorList>
            <consortium name="DOE Joint Genome Institute"/>
            <person name="Mock T."/>
            <person name="Otillar R.P."/>
            <person name="Strauss J."/>
            <person name="Dupont C."/>
            <person name="Frickenhaus S."/>
            <person name="Maumus F."/>
            <person name="Mcmullan M."/>
            <person name="Sanges R."/>
            <person name="Schmutz J."/>
            <person name="Toseland A."/>
            <person name="Valas R."/>
            <person name="Veluchamy A."/>
            <person name="Ward B.J."/>
            <person name="Allen A."/>
            <person name="Barry K."/>
            <person name="Falciatore A."/>
            <person name="Ferrante M."/>
            <person name="Fortunato A.E."/>
            <person name="Gloeckner G."/>
            <person name="Gruber A."/>
            <person name="Hipkin R."/>
            <person name="Janech M."/>
            <person name="Kroth P."/>
            <person name="Leese F."/>
            <person name="Lindquist E."/>
            <person name="Lyon B.R."/>
            <person name="Martin J."/>
            <person name="Mayer C."/>
            <person name="Parker M."/>
            <person name="Quesneville H."/>
            <person name="Raymond J."/>
            <person name="Uhlig C."/>
            <person name="Valentin K.U."/>
            <person name="Worden A.Z."/>
            <person name="Armbrust E.V."/>
            <person name="Bowler C."/>
            <person name="Green B."/>
            <person name="Moulton V."/>
            <person name="Van Oosterhout C."/>
            <person name="Grigoriev I."/>
        </authorList>
    </citation>
    <scope>NUCLEOTIDE SEQUENCE [LARGE SCALE GENOMIC DNA]</scope>
    <source>
        <strain evidence="4 5">CCMP1102</strain>
    </source>
</reference>
<feature type="domain" description="Sialate O-acetylesterase" evidence="3">
    <location>
        <begin position="179"/>
        <end position="260"/>
    </location>
</feature>
<dbReference type="EMBL" id="KV784360">
    <property type="protein sequence ID" value="OEU14617.1"/>
    <property type="molecule type" value="Genomic_DNA"/>
</dbReference>
<organism evidence="4 5">
    <name type="scientific">Fragilariopsis cylindrus CCMP1102</name>
    <dbReference type="NCBI Taxonomy" id="635003"/>
    <lineage>
        <taxon>Eukaryota</taxon>
        <taxon>Sar</taxon>
        <taxon>Stramenopiles</taxon>
        <taxon>Ochrophyta</taxon>
        <taxon>Bacillariophyta</taxon>
        <taxon>Bacillariophyceae</taxon>
        <taxon>Bacillariophycidae</taxon>
        <taxon>Bacillariales</taxon>
        <taxon>Bacillariaceae</taxon>
        <taxon>Fragilariopsis</taxon>
    </lineage>
</organism>
<dbReference type="InterPro" id="IPR005181">
    <property type="entry name" value="SASA"/>
</dbReference>
<sequence>MVGSASIEHLEDLILKDNDYRHLKNQTTGKWIQNEKVYCQFNNRGGGILQVQEEEEDDDGNYSNNNNFNYCSRMNPYKFGPELGFGWSMSSETNTNNSNDDDNNDDTDTDTTPILILKQAWDSSDLAVDFCPPSSDKANYKHSKQYESVNYNAMMNNLKWTIDSLESNTVKTENENRILYDTVHISGVVWFQGWNDYIYDHMSSEYEYNLANFIRDIRNELNVSNLPFVIGELGQRGGNITDSTDDTNNNNNNIYNRTLVMRQSQYNVTQYPEFYDNTMFVETSKYYCEGDKEKGIYDGIHHYYGRADTIIKLGKILEKL</sequence>
<accession>A0A1E7F8Y1</accession>
<proteinExistence type="predicted"/>
<dbReference type="Gene3D" id="3.40.50.1110">
    <property type="entry name" value="SGNH hydrolase"/>
    <property type="match status" value="1"/>
</dbReference>
<dbReference type="PANTHER" id="PTHR31988">
    <property type="entry name" value="ESTERASE, PUTATIVE (DUF303)-RELATED"/>
    <property type="match status" value="1"/>
</dbReference>
<dbReference type="SUPFAM" id="SSF52266">
    <property type="entry name" value="SGNH hydrolase"/>
    <property type="match status" value="1"/>
</dbReference>
<dbReference type="AlphaFoldDB" id="A0A1E7F8Y1"/>
<evidence type="ECO:0000256" key="1">
    <source>
        <dbReference type="ARBA" id="ARBA00022801"/>
    </source>
</evidence>
<evidence type="ECO:0000313" key="5">
    <source>
        <dbReference type="Proteomes" id="UP000095751"/>
    </source>
</evidence>
<gene>
    <name evidence="4" type="ORF">FRACYDRAFT_241169</name>
</gene>
<dbReference type="PANTHER" id="PTHR31988:SF19">
    <property type="entry name" value="9-O-ACETYL-N-ACETYLNEURAMINIC ACID DEACETYLASE-RELATED"/>
    <property type="match status" value="1"/>
</dbReference>
<dbReference type="OrthoDB" id="43075at2759"/>
<evidence type="ECO:0000259" key="3">
    <source>
        <dbReference type="Pfam" id="PF03629"/>
    </source>
</evidence>
<protein>
    <recommendedName>
        <fullName evidence="3">Sialate O-acetylesterase domain-containing protein</fullName>
    </recommendedName>
</protein>
<feature type="compositionally biased region" description="Acidic residues" evidence="2">
    <location>
        <begin position="99"/>
        <end position="109"/>
    </location>
</feature>
<evidence type="ECO:0000313" key="4">
    <source>
        <dbReference type="EMBL" id="OEU14617.1"/>
    </source>
</evidence>